<evidence type="ECO:0000259" key="1">
    <source>
        <dbReference type="Pfam" id="PF13649"/>
    </source>
</evidence>
<dbReference type="Pfam" id="PF13649">
    <property type="entry name" value="Methyltransf_25"/>
    <property type="match status" value="1"/>
</dbReference>
<comment type="caution">
    <text evidence="2">The sequence shown here is derived from an EMBL/GenBank/DDBJ whole genome shotgun (WGS) entry which is preliminary data.</text>
</comment>
<reference evidence="2 3" key="1">
    <citation type="submission" date="2017-06" db="EMBL/GenBank/DDBJ databases">
        <title>Genome sequencing of cyanobaciteial culture collection at National Institute for Environmental Studies (NIES).</title>
        <authorList>
            <person name="Hirose Y."/>
            <person name="Shimura Y."/>
            <person name="Fujisawa T."/>
            <person name="Nakamura Y."/>
            <person name="Kawachi M."/>
        </authorList>
    </citation>
    <scope>NUCLEOTIDE SEQUENCE [LARGE SCALE GENOMIC DNA]</scope>
    <source>
        <strain evidence="2 3">NIES-4072</strain>
    </source>
</reference>
<dbReference type="InterPro" id="IPR029063">
    <property type="entry name" value="SAM-dependent_MTases_sf"/>
</dbReference>
<keyword evidence="2" id="KW-0489">Methyltransferase</keyword>
<protein>
    <submittedName>
        <fullName evidence="2">Type 11 methyltransferase</fullName>
    </submittedName>
</protein>
<proteinExistence type="predicted"/>
<dbReference type="SUPFAM" id="SSF53335">
    <property type="entry name" value="S-adenosyl-L-methionine-dependent methyltransferases"/>
    <property type="match status" value="1"/>
</dbReference>
<gene>
    <name evidence="2" type="ORF">NIES4072_24820</name>
</gene>
<dbReference type="AlphaFoldDB" id="A0A2R5FJ92"/>
<feature type="domain" description="Methyltransferase" evidence="1">
    <location>
        <begin position="65"/>
        <end position="116"/>
    </location>
</feature>
<organism evidence="2 3">
    <name type="scientific">Nostoc commune NIES-4072</name>
    <dbReference type="NCBI Taxonomy" id="2005467"/>
    <lineage>
        <taxon>Bacteria</taxon>
        <taxon>Bacillati</taxon>
        <taxon>Cyanobacteriota</taxon>
        <taxon>Cyanophyceae</taxon>
        <taxon>Nostocales</taxon>
        <taxon>Nostocaceae</taxon>
        <taxon>Nostoc</taxon>
    </lineage>
</organism>
<dbReference type="Proteomes" id="UP000245124">
    <property type="component" value="Unassembled WGS sequence"/>
</dbReference>
<dbReference type="InterPro" id="IPR041698">
    <property type="entry name" value="Methyltransf_25"/>
</dbReference>
<keyword evidence="3" id="KW-1185">Reference proteome</keyword>
<dbReference type="GO" id="GO:0032259">
    <property type="term" value="P:methylation"/>
    <property type="evidence" value="ECO:0007669"/>
    <property type="project" value="UniProtKB-KW"/>
</dbReference>
<keyword evidence="2" id="KW-0808">Transferase</keyword>
<name>A0A2R5FJ92_NOSCO</name>
<dbReference type="CDD" id="cd02440">
    <property type="entry name" value="AdoMet_MTases"/>
    <property type="match status" value="1"/>
</dbReference>
<evidence type="ECO:0000313" key="2">
    <source>
        <dbReference type="EMBL" id="GBG18817.1"/>
    </source>
</evidence>
<dbReference type="Gene3D" id="3.40.50.150">
    <property type="entry name" value="Vaccinia Virus protein VP39"/>
    <property type="match status" value="1"/>
</dbReference>
<accession>A0A2R5FJ92</accession>
<evidence type="ECO:0000313" key="3">
    <source>
        <dbReference type="Proteomes" id="UP000245124"/>
    </source>
</evidence>
<dbReference type="GO" id="GO:0008168">
    <property type="term" value="F:methyltransferase activity"/>
    <property type="evidence" value="ECO:0007669"/>
    <property type="project" value="UniProtKB-KW"/>
</dbReference>
<dbReference type="EMBL" id="BDUD01000001">
    <property type="protein sequence ID" value="GBG18817.1"/>
    <property type="molecule type" value="Genomic_DNA"/>
</dbReference>
<sequence length="120" mass="13736">MKKNAVEQIYIGIARLNRINMKKSNYYDYIAQIYDQTRWLTESIAEEVADFILKLTCATPKTSFLEPGVGTGLNVIPLVKRGYSVTGIDASQEMLDQFRQKLNVAPFNLKLIHGDFFDNR</sequence>
<dbReference type="RefSeq" id="WP_244919216.1">
    <property type="nucleotide sequence ID" value="NZ_BDUD01000001.1"/>
</dbReference>